<keyword evidence="7" id="KW-1185">Reference proteome</keyword>
<proteinExistence type="inferred from homology"/>
<dbReference type="AlphaFoldDB" id="A0A2T3NX43"/>
<dbReference type="PROSITE" id="PS00687">
    <property type="entry name" value="ALDEHYDE_DEHYDR_GLU"/>
    <property type="match status" value="1"/>
</dbReference>
<dbReference type="Gene3D" id="3.40.309.10">
    <property type="entry name" value="Aldehyde Dehydrogenase, Chain A, domain 2"/>
    <property type="match status" value="1"/>
</dbReference>
<evidence type="ECO:0000256" key="1">
    <source>
        <dbReference type="ARBA" id="ARBA00009986"/>
    </source>
</evidence>
<dbReference type="OrthoDB" id="9812625at2"/>
<dbReference type="InterPro" id="IPR015590">
    <property type="entry name" value="Aldehyde_DH_dom"/>
</dbReference>
<dbReference type="Pfam" id="PF00171">
    <property type="entry name" value="Aldedh"/>
    <property type="match status" value="1"/>
</dbReference>
<dbReference type="SUPFAM" id="SSF53720">
    <property type="entry name" value="ALDH-like"/>
    <property type="match status" value="1"/>
</dbReference>
<dbReference type="InterPro" id="IPR016162">
    <property type="entry name" value="Ald_DH_N"/>
</dbReference>
<feature type="active site" evidence="3">
    <location>
        <position position="234"/>
    </location>
</feature>
<gene>
    <name evidence="6" type="ORF">C9I98_07155</name>
</gene>
<keyword evidence="2 4" id="KW-0560">Oxidoreductase</keyword>
<comment type="caution">
    <text evidence="6">The sequence shown here is derived from an EMBL/GenBank/DDBJ whole genome shotgun (WGS) entry which is preliminary data.</text>
</comment>
<evidence type="ECO:0000313" key="6">
    <source>
        <dbReference type="EMBL" id="PSW20873.1"/>
    </source>
</evidence>
<evidence type="ECO:0000256" key="4">
    <source>
        <dbReference type="RuleBase" id="RU003345"/>
    </source>
</evidence>
<reference evidence="6 7" key="1">
    <citation type="submission" date="2018-01" db="EMBL/GenBank/DDBJ databases">
        <title>Whole genome sequencing of Histamine producing bacteria.</title>
        <authorList>
            <person name="Butler K."/>
        </authorList>
    </citation>
    <scope>NUCLEOTIDE SEQUENCE [LARGE SCALE GENOMIC DNA]</scope>
    <source>
        <strain evidence="6 7">DSM 100436</strain>
    </source>
</reference>
<dbReference type="Proteomes" id="UP000241771">
    <property type="component" value="Unassembled WGS sequence"/>
</dbReference>
<evidence type="ECO:0000259" key="5">
    <source>
        <dbReference type="Pfam" id="PF00171"/>
    </source>
</evidence>
<dbReference type="Gene3D" id="3.40.605.10">
    <property type="entry name" value="Aldehyde Dehydrogenase, Chain A, domain 1"/>
    <property type="match status" value="1"/>
</dbReference>
<feature type="domain" description="Aldehyde dehydrogenase" evidence="5">
    <location>
        <begin position="9"/>
        <end position="459"/>
    </location>
</feature>
<accession>A0A2T3NX43</accession>
<dbReference type="FunFam" id="3.40.309.10:FF:000009">
    <property type="entry name" value="Aldehyde dehydrogenase A"/>
    <property type="match status" value="1"/>
</dbReference>
<dbReference type="InterPro" id="IPR029510">
    <property type="entry name" value="Ald_DH_CS_GLU"/>
</dbReference>
<dbReference type="InterPro" id="IPR016163">
    <property type="entry name" value="Ald_DH_C"/>
</dbReference>
<evidence type="ECO:0000313" key="7">
    <source>
        <dbReference type="Proteomes" id="UP000241771"/>
    </source>
</evidence>
<comment type="similarity">
    <text evidence="1 4">Belongs to the aldehyde dehydrogenase family.</text>
</comment>
<evidence type="ECO:0000256" key="3">
    <source>
        <dbReference type="PROSITE-ProRule" id="PRU10007"/>
    </source>
</evidence>
<dbReference type="EMBL" id="PYMA01000003">
    <property type="protein sequence ID" value="PSW20873.1"/>
    <property type="molecule type" value="Genomic_DNA"/>
</dbReference>
<dbReference type="CDD" id="cd07102">
    <property type="entry name" value="ALDH_EDX86601"/>
    <property type="match status" value="1"/>
</dbReference>
<dbReference type="GO" id="GO:0016620">
    <property type="term" value="F:oxidoreductase activity, acting on the aldehyde or oxo group of donors, NAD or NADP as acceptor"/>
    <property type="evidence" value="ECO:0007669"/>
    <property type="project" value="InterPro"/>
</dbReference>
<dbReference type="PANTHER" id="PTHR11699">
    <property type="entry name" value="ALDEHYDE DEHYDROGENASE-RELATED"/>
    <property type="match status" value="1"/>
</dbReference>
<organism evidence="6 7">
    <name type="scientific">Photobacterium sanctipauli</name>
    <dbReference type="NCBI Taxonomy" id="1342794"/>
    <lineage>
        <taxon>Bacteria</taxon>
        <taxon>Pseudomonadati</taxon>
        <taxon>Pseudomonadota</taxon>
        <taxon>Gammaproteobacteria</taxon>
        <taxon>Vibrionales</taxon>
        <taxon>Vibrionaceae</taxon>
        <taxon>Photobacterium</taxon>
    </lineage>
</organism>
<protein>
    <submittedName>
        <fullName evidence="6">Aldehyde dehydrogenase</fullName>
    </submittedName>
</protein>
<name>A0A2T3NX43_9GAMM</name>
<dbReference type="InterPro" id="IPR016161">
    <property type="entry name" value="Ald_DH/histidinol_DH"/>
</dbReference>
<evidence type="ECO:0000256" key="2">
    <source>
        <dbReference type="ARBA" id="ARBA00023002"/>
    </source>
</evidence>
<sequence>MHEAEVIQNTVSPVDGSVVTSISLNTLADVDQALDFANLAQLAWRQTPLAQRQEYCLKAIDALLSHQDMIASELSWMIGRPIKYAAKELAGVAERARHMVKISEKALTPISLPRKKGFTRYITREPLGTVFVVAPWNYPYLTAINSIIPALLAGNCVILKHSSQTPLCADRLHQAFIEAGLPKDVFQCLHLNHKNTERLIASERIQHVVFTGSVKSGACIERAAAGHFHSIGLELGGKDPAYVCADANLDEAVANVVDGAMFNSGQSCCAIERVYVDDEIHDAFVEKAIALINEYQLGSPLDPDTTLGPMVRASAADFVRQQIREATEQGAIAHVVESNFPSSREGTPYLAPQLLTNVNHQMRIMTEETFGPVLPVQRVHSEDEAITLMNDSEYGLTASVFTTNPKQAIKLGEQIEAGTFFVNRCDYLDPALAWTGIKHSGKGYSLSQLGFETLTRPKSFHIKHG</sequence>